<organism evidence="2 3">
    <name type="scientific">Acinetobacter defluvii</name>
    <dbReference type="NCBI Taxonomy" id="1871111"/>
    <lineage>
        <taxon>Bacteria</taxon>
        <taxon>Pseudomonadati</taxon>
        <taxon>Pseudomonadota</taxon>
        <taxon>Gammaproteobacteria</taxon>
        <taxon>Moraxellales</taxon>
        <taxon>Moraxellaceae</taxon>
        <taxon>Acinetobacter</taxon>
    </lineage>
</organism>
<dbReference type="Proteomes" id="UP000245977">
    <property type="component" value="Chromosome"/>
</dbReference>
<accession>A0A2S2FBM0</accession>
<dbReference type="InterPro" id="IPR017792">
    <property type="entry name" value="UAAP1"/>
</dbReference>
<reference evidence="2" key="1">
    <citation type="submission" date="2019-08" db="EMBL/GenBank/DDBJ databases">
        <title>The complete genome of Acinetobacter defluvii strain WCHAD010030.</title>
        <authorList>
            <person name="Hu Y."/>
            <person name="Qin J."/>
            <person name="Feng Y."/>
            <person name="Zong Z."/>
        </authorList>
    </citation>
    <scope>NUCLEOTIDE SEQUENCE</scope>
    <source>
        <strain evidence="2">WCHA30</strain>
    </source>
</reference>
<sequence>MTKSYNYHNDQALWAEILPGGHHWSGRIQRGTVLQIKALAAHANVSLFCVNAEDKLERYNMSDSLKAQHTAFLSTGHILASDLGRAMISIVQDDHGWNDAICAPSSAAQIKKQFGVKTFQDARNDMYRNAKDSLILEMTKFGLGATDLSATVNFFSRVIPDDTGHLSYIESNNTNQIIQLRFEMDCLVFLSAAPHGLDTLNTYVPADIELKLFKALPLAETDICRDACPQNQRAFQNNARYYALDAV</sequence>
<dbReference type="RefSeq" id="WP_065995264.1">
    <property type="nucleotide sequence ID" value="NZ_CP029397.2"/>
</dbReference>
<dbReference type="OrthoDB" id="5298498at2"/>
<evidence type="ECO:0000259" key="1">
    <source>
        <dbReference type="Pfam" id="PF09347"/>
    </source>
</evidence>
<dbReference type="EMBL" id="CP029397">
    <property type="protein sequence ID" value="AWL28354.1"/>
    <property type="molecule type" value="Genomic_DNA"/>
</dbReference>
<feature type="domain" description="DUF1989" evidence="1">
    <location>
        <begin position="17"/>
        <end position="187"/>
    </location>
</feature>
<proteinExistence type="predicted"/>
<dbReference type="KEGG" id="adv:DJ533_07125"/>
<dbReference type="PANTHER" id="PTHR31527">
    <property type="entry name" value="RE64534P"/>
    <property type="match status" value="1"/>
</dbReference>
<dbReference type="InterPro" id="IPR018959">
    <property type="entry name" value="DUF1989"/>
</dbReference>
<dbReference type="NCBIfam" id="TIGR03425">
    <property type="entry name" value="urea_degr_2"/>
    <property type="match status" value="1"/>
</dbReference>
<name>A0A2S2FBM0_9GAMM</name>
<gene>
    <name evidence="2" type="ORF">DJ533_07125</name>
</gene>
<dbReference type="PANTHER" id="PTHR31527:SF0">
    <property type="entry name" value="RE64534P"/>
    <property type="match status" value="1"/>
</dbReference>
<dbReference type="STRING" id="1871111.GCA_001704615_01809"/>
<evidence type="ECO:0000313" key="3">
    <source>
        <dbReference type="Proteomes" id="UP000245977"/>
    </source>
</evidence>
<dbReference type="AlphaFoldDB" id="A0A2S2FBM0"/>
<evidence type="ECO:0000313" key="2">
    <source>
        <dbReference type="EMBL" id="AWL28354.1"/>
    </source>
</evidence>
<dbReference type="Pfam" id="PF09347">
    <property type="entry name" value="DUF1989"/>
    <property type="match status" value="1"/>
</dbReference>
<protein>
    <submittedName>
        <fullName evidence="2">DUF1989 domain-containing protein</fullName>
    </submittedName>
</protein>
<keyword evidence="3" id="KW-1185">Reference proteome</keyword>